<keyword evidence="9 10" id="KW-0472">Membrane</keyword>
<comment type="similarity">
    <text evidence="10">Belongs to the TatB family.</text>
</comment>
<dbReference type="PANTHER" id="PTHR33162">
    <property type="entry name" value="SEC-INDEPENDENT PROTEIN TRANSLOCASE PROTEIN TATA, CHLOROPLASTIC"/>
    <property type="match status" value="1"/>
</dbReference>
<feature type="transmembrane region" description="Helical" evidence="12">
    <location>
        <begin position="6"/>
        <end position="22"/>
    </location>
</feature>
<dbReference type="PANTHER" id="PTHR33162:SF1">
    <property type="entry name" value="SEC-INDEPENDENT PROTEIN TRANSLOCASE PROTEIN TATA, CHLOROPLASTIC"/>
    <property type="match status" value="1"/>
</dbReference>
<keyword evidence="2 10" id="KW-0813">Transport</keyword>
<evidence type="ECO:0000313" key="14">
    <source>
        <dbReference type="Proteomes" id="UP000199459"/>
    </source>
</evidence>
<proteinExistence type="inferred from homology"/>
<evidence type="ECO:0000256" key="6">
    <source>
        <dbReference type="ARBA" id="ARBA00022927"/>
    </source>
</evidence>
<keyword evidence="6 10" id="KW-0653">Protein transport</keyword>
<keyword evidence="3 10" id="KW-1003">Cell membrane</keyword>
<dbReference type="RefSeq" id="WP_090630244.1">
    <property type="nucleotide sequence ID" value="NZ_FOCP01000007.1"/>
</dbReference>
<dbReference type="Gene3D" id="1.20.5.3310">
    <property type="match status" value="1"/>
</dbReference>
<name>A0A1H8DRF6_9PROT</name>
<dbReference type="Proteomes" id="UP000199459">
    <property type="component" value="Unassembled WGS sequence"/>
</dbReference>
<dbReference type="GO" id="GO:0033281">
    <property type="term" value="C:TAT protein transport complex"/>
    <property type="evidence" value="ECO:0007669"/>
    <property type="project" value="UniProtKB-UniRule"/>
</dbReference>
<feature type="compositionally biased region" description="Polar residues" evidence="11">
    <location>
        <begin position="113"/>
        <end position="131"/>
    </location>
</feature>
<dbReference type="AlphaFoldDB" id="A0A1H8DRF6"/>
<evidence type="ECO:0000256" key="7">
    <source>
        <dbReference type="ARBA" id="ARBA00022989"/>
    </source>
</evidence>
<dbReference type="Pfam" id="PF02416">
    <property type="entry name" value="TatA_B_E"/>
    <property type="match status" value="1"/>
</dbReference>
<dbReference type="PRINTS" id="PR01506">
    <property type="entry name" value="TATBPROTEIN"/>
</dbReference>
<evidence type="ECO:0000256" key="10">
    <source>
        <dbReference type="HAMAP-Rule" id="MF_00237"/>
    </source>
</evidence>
<keyword evidence="5 10" id="KW-0812">Transmembrane</keyword>
<comment type="subunit">
    <text evidence="10">The Tat system comprises two distinct complexes: a TatABC complex, containing multiple copies of TatA, TatB and TatC subunits, and a separate TatA complex, containing only TatA subunits. Substrates initially bind to the TatABC complex, which probably triggers association of the separate TatA complex to form the active translocon.</text>
</comment>
<comment type="function">
    <text evidence="10">Part of the twin-arginine translocation (Tat) system that transports large folded proteins containing a characteristic twin-arginine motif in their signal peptide across membranes. Together with TatC, TatB is part of a receptor directly interacting with Tat signal peptides. TatB may form an oligomeric binding site that transiently accommodates folded Tat precursor proteins before their translocation.</text>
</comment>
<evidence type="ECO:0000256" key="4">
    <source>
        <dbReference type="ARBA" id="ARBA00022519"/>
    </source>
</evidence>
<organism evidence="13 14">
    <name type="scientific">Nitrosomonas marina</name>
    <dbReference type="NCBI Taxonomy" id="917"/>
    <lineage>
        <taxon>Bacteria</taxon>
        <taxon>Pseudomonadati</taxon>
        <taxon>Pseudomonadota</taxon>
        <taxon>Betaproteobacteria</taxon>
        <taxon>Nitrosomonadales</taxon>
        <taxon>Nitrosomonadaceae</taxon>
        <taxon>Nitrosomonas</taxon>
    </lineage>
</organism>
<keyword evidence="8 10" id="KW-0811">Translocation</keyword>
<dbReference type="OrthoDB" id="9816005at2"/>
<dbReference type="GO" id="GO:0008320">
    <property type="term" value="F:protein transmembrane transporter activity"/>
    <property type="evidence" value="ECO:0007669"/>
    <property type="project" value="UniProtKB-UniRule"/>
</dbReference>
<evidence type="ECO:0000256" key="1">
    <source>
        <dbReference type="ARBA" id="ARBA00004167"/>
    </source>
</evidence>
<keyword evidence="7 10" id="KW-1133">Transmembrane helix</keyword>
<evidence type="ECO:0000256" key="12">
    <source>
        <dbReference type="SAM" id="Phobius"/>
    </source>
</evidence>
<gene>
    <name evidence="10" type="primary">tatB</name>
    <name evidence="13" type="ORF">SAMN05216325_107124</name>
</gene>
<evidence type="ECO:0000256" key="9">
    <source>
        <dbReference type="ARBA" id="ARBA00023136"/>
    </source>
</evidence>
<dbReference type="InterPro" id="IPR018448">
    <property type="entry name" value="TatB"/>
</dbReference>
<evidence type="ECO:0000313" key="13">
    <source>
        <dbReference type="EMBL" id="SEN09127.1"/>
    </source>
</evidence>
<comment type="subcellular location">
    <subcellularLocation>
        <location evidence="10">Cell membrane</location>
        <topology evidence="10">Single-pass membrane protein</topology>
    </subcellularLocation>
    <subcellularLocation>
        <location evidence="1">Membrane</location>
        <topology evidence="1">Single-pass membrane protein</topology>
    </subcellularLocation>
</comment>
<dbReference type="EMBL" id="FOCP01000007">
    <property type="protein sequence ID" value="SEN09127.1"/>
    <property type="molecule type" value="Genomic_DNA"/>
</dbReference>
<feature type="region of interest" description="Disordered" evidence="11">
    <location>
        <begin position="85"/>
        <end position="131"/>
    </location>
</feature>
<dbReference type="InterPro" id="IPR003369">
    <property type="entry name" value="TatA/B/E"/>
</dbReference>
<evidence type="ECO:0000256" key="5">
    <source>
        <dbReference type="ARBA" id="ARBA00022692"/>
    </source>
</evidence>
<dbReference type="STRING" id="917.SAMN05216326_10580"/>
<keyword evidence="4" id="KW-0997">Cell inner membrane</keyword>
<evidence type="ECO:0000256" key="11">
    <source>
        <dbReference type="SAM" id="MobiDB-lite"/>
    </source>
</evidence>
<evidence type="ECO:0000256" key="2">
    <source>
        <dbReference type="ARBA" id="ARBA00022448"/>
    </source>
</evidence>
<sequence length="131" mass="14955">MFDISFFEILIISIIALIVVGPERLPQVARTLGHLISRCRQFVYSVRTDIHNEIRMEELKQMHHTMQDTAQSIEDSVRKEISEIKSMTESESNNKAVQAQPDDSRSEPESKTEPTNSASRRQSSDHNQSSP</sequence>
<evidence type="ECO:0000256" key="3">
    <source>
        <dbReference type="ARBA" id="ARBA00022475"/>
    </source>
</evidence>
<dbReference type="HAMAP" id="MF_00237">
    <property type="entry name" value="TatB"/>
    <property type="match status" value="1"/>
</dbReference>
<reference evidence="13 14" key="1">
    <citation type="submission" date="2016-10" db="EMBL/GenBank/DDBJ databases">
        <authorList>
            <person name="de Groot N.N."/>
        </authorList>
    </citation>
    <scope>NUCLEOTIDE SEQUENCE [LARGE SCALE GENOMIC DNA]</scope>
    <source>
        <strain evidence="13 14">Nm22</strain>
    </source>
</reference>
<evidence type="ECO:0000256" key="8">
    <source>
        <dbReference type="ARBA" id="ARBA00023010"/>
    </source>
</evidence>
<protein>
    <recommendedName>
        <fullName evidence="10">Sec-independent protein translocase protein TatB</fullName>
    </recommendedName>
</protein>
<feature type="compositionally biased region" description="Basic and acidic residues" evidence="11">
    <location>
        <begin position="102"/>
        <end position="112"/>
    </location>
</feature>
<accession>A0A1H8DRF6</accession>
<dbReference type="NCBIfam" id="TIGR01410">
    <property type="entry name" value="tatB"/>
    <property type="match status" value="1"/>
</dbReference>
<dbReference type="GO" id="GO:0043953">
    <property type="term" value="P:protein transport by the Tat complex"/>
    <property type="evidence" value="ECO:0007669"/>
    <property type="project" value="UniProtKB-UniRule"/>
</dbReference>